<evidence type="ECO:0000313" key="3">
    <source>
        <dbReference type="EMBL" id="KAK2175026.1"/>
    </source>
</evidence>
<protein>
    <recommendedName>
        <fullName evidence="2">Fibronectin type-III domain-containing protein</fullName>
    </recommendedName>
</protein>
<dbReference type="PROSITE" id="PS50853">
    <property type="entry name" value="FN3"/>
    <property type="match status" value="1"/>
</dbReference>
<dbReference type="AlphaFoldDB" id="A0AAD9KPD9"/>
<keyword evidence="1" id="KW-0812">Transmembrane</keyword>
<name>A0AAD9KPD9_RIDPI</name>
<dbReference type="InterPro" id="IPR013783">
    <property type="entry name" value="Ig-like_fold"/>
</dbReference>
<dbReference type="SMART" id="SM00060">
    <property type="entry name" value="FN3"/>
    <property type="match status" value="1"/>
</dbReference>
<feature type="domain" description="Fibronectin type-III" evidence="2">
    <location>
        <begin position="26"/>
        <end position="128"/>
    </location>
</feature>
<dbReference type="Pfam" id="PF00041">
    <property type="entry name" value="fn3"/>
    <property type="match status" value="1"/>
</dbReference>
<evidence type="ECO:0000256" key="1">
    <source>
        <dbReference type="SAM" id="Phobius"/>
    </source>
</evidence>
<dbReference type="InterPro" id="IPR036116">
    <property type="entry name" value="FN3_sf"/>
</dbReference>
<feature type="transmembrane region" description="Helical" evidence="1">
    <location>
        <begin position="247"/>
        <end position="268"/>
    </location>
</feature>
<keyword evidence="1" id="KW-1133">Transmembrane helix</keyword>
<dbReference type="EMBL" id="JAODUO010000756">
    <property type="protein sequence ID" value="KAK2175026.1"/>
    <property type="molecule type" value="Genomic_DNA"/>
</dbReference>
<dbReference type="CDD" id="cd00063">
    <property type="entry name" value="FN3"/>
    <property type="match status" value="1"/>
</dbReference>
<evidence type="ECO:0000259" key="2">
    <source>
        <dbReference type="PROSITE" id="PS50853"/>
    </source>
</evidence>
<keyword evidence="1" id="KW-0472">Membrane</keyword>
<comment type="caution">
    <text evidence="3">The sequence shown here is derived from an EMBL/GenBank/DDBJ whole genome shotgun (WGS) entry which is preliminary data.</text>
</comment>
<dbReference type="InterPro" id="IPR003961">
    <property type="entry name" value="FN3_dom"/>
</dbReference>
<dbReference type="SUPFAM" id="SSF49265">
    <property type="entry name" value="Fibronectin type III"/>
    <property type="match status" value="1"/>
</dbReference>
<sequence>MSVREGVRINDGGNLTIAALLRPARKPHSFTILSNRTLVALTLQWHPGFDGGHPPQTFTLQYRASTEVTLRTWRDIFSHTTDGVTRHQATVTGLRPQTEYVFSLYAENSRPPAQGPNKSETVTLIGSTIGLCCGYGERSRSPQVLDLYSVNSSLFAERIFPRSGSYGLTMLHNVCYSCLMWAINSSPLEESDHATFVLIPSYRQKLKTLKPTKTMTRLKLFGDARTTTSTTSRSTTLANGGTTDDEVVGIALGGVAFLSCIFCMKIFVFCKRKRQDPPPPIRQSQRLMGRRAQASGMMELDQPSVSGPVNAAAEPAVAATHFATAAASWQRASNDRKM</sequence>
<evidence type="ECO:0000313" key="4">
    <source>
        <dbReference type="Proteomes" id="UP001209878"/>
    </source>
</evidence>
<reference evidence="3" key="1">
    <citation type="journal article" date="2023" name="Mol. Biol. Evol.">
        <title>Third-Generation Sequencing Reveals the Adaptive Role of the Epigenome in Three Deep-Sea Polychaetes.</title>
        <authorList>
            <person name="Perez M."/>
            <person name="Aroh O."/>
            <person name="Sun Y."/>
            <person name="Lan Y."/>
            <person name="Juniper S.K."/>
            <person name="Young C.R."/>
            <person name="Angers B."/>
            <person name="Qian P.Y."/>
        </authorList>
    </citation>
    <scope>NUCLEOTIDE SEQUENCE</scope>
    <source>
        <strain evidence="3">R07B-5</strain>
    </source>
</reference>
<gene>
    <name evidence="3" type="ORF">NP493_758g00009</name>
</gene>
<organism evidence="3 4">
    <name type="scientific">Ridgeia piscesae</name>
    <name type="common">Tubeworm</name>
    <dbReference type="NCBI Taxonomy" id="27915"/>
    <lineage>
        <taxon>Eukaryota</taxon>
        <taxon>Metazoa</taxon>
        <taxon>Spiralia</taxon>
        <taxon>Lophotrochozoa</taxon>
        <taxon>Annelida</taxon>
        <taxon>Polychaeta</taxon>
        <taxon>Sedentaria</taxon>
        <taxon>Canalipalpata</taxon>
        <taxon>Sabellida</taxon>
        <taxon>Siboglinidae</taxon>
        <taxon>Ridgeia</taxon>
    </lineage>
</organism>
<dbReference type="Proteomes" id="UP001209878">
    <property type="component" value="Unassembled WGS sequence"/>
</dbReference>
<accession>A0AAD9KPD9</accession>
<dbReference type="Gene3D" id="2.60.40.10">
    <property type="entry name" value="Immunoglobulins"/>
    <property type="match status" value="1"/>
</dbReference>
<proteinExistence type="predicted"/>
<keyword evidence="4" id="KW-1185">Reference proteome</keyword>